<dbReference type="InterPro" id="IPR011990">
    <property type="entry name" value="TPR-like_helical_dom_sf"/>
</dbReference>
<dbReference type="Pfam" id="PF07980">
    <property type="entry name" value="SusD_RagB"/>
    <property type="match status" value="1"/>
</dbReference>
<evidence type="ECO:0000256" key="1">
    <source>
        <dbReference type="ARBA" id="ARBA00004442"/>
    </source>
</evidence>
<dbReference type="InterPro" id="IPR012944">
    <property type="entry name" value="SusD_RagB_dom"/>
</dbReference>
<dbReference type="Proteomes" id="UP000184192">
    <property type="component" value="Unassembled WGS sequence"/>
</dbReference>
<keyword evidence="9" id="KW-1185">Reference proteome</keyword>
<feature type="domain" description="RagB/SusD" evidence="6">
    <location>
        <begin position="344"/>
        <end position="615"/>
    </location>
</feature>
<evidence type="ECO:0000259" key="7">
    <source>
        <dbReference type="Pfam" id="PF14322"/>
    </source>
</evidence>
<evidence type="ECO:0000256" key="3">
    <source>
        <dbReference type="ARBA" id="ARBA00022729"/>
    </source>
</evidence>
<comment type="subcellular location">
    <subcellularLocation>
        <location evidence="1">Cell outer membrane</location>
    </subcellularLocation>
</comment>
<dbReference type="EMBL" id="FQZN01000020">
    <property type="protein sequence ID" value="SHJ26848.1"/>
    <property type="molecule type" value="Genomic_DNA"/>
</dbReference>
<dbReference type="RefSeq" id="WP_025831475.1">
    <property type="nucleotide sequence ID" value="NZ_FQZN01000020.1"/>
</dbReference>
<dbReference type="SUPFAM" id="SSF48452">
    <property type="entry name" value="TPR-like"/>
    <property type="match status" value="1"/>
</dbReference>
<evidence type="ECO:0000313" key="9">
    <source>
        <dbReference type="Proteomes" id="UP000184192"/>
    </source>
</evidence>
<name>A0A1M6HXH1_9BACE</name>
<keyword evidence="4" id="KW-0472">Membrane</keyword>
<dbReference type="eggNOG" id="COG1395">
    <property type="taxonomic scope" value="Bacteria"/>
</dbReference>
<dbReference type="GeneID" id="92713226"/>
<gene>
    <name evidence="8" type="ORF">SAMN05444350_12035</name>
</gene>
<evidence type="ECO:0000313" key="8">
    <source>
        <dbReference type="EMBL" id="SHJ26848.1"/>
    </source>
</evidence>
<accession>A0A1M6HXH1</accession>
<keyword evidence="3" id="KW-0732">Signal</keyword>
<proteinExistence type="inferred from homology"/>
<dbReference type="AlphaFoldDB" id="A0A1M6HXH1"/>
<comment type="similarity">
    <text evidence="2">Belongs to the SusD family.</text>
</comment>
<dbReference type="InterPro" id="IPR033985">
    <property type="entry name" value="SusD-like_N"/>
</dbReference>
<evidence type="ECO:0000256" key="2">
    <source>
        <dbReference type="ARBA" id="ARBA00006275"/>
    </source>
</evidence>
<dbReference type="GO" id="GO:0009279">
    <property type="term" value="C:cell outer membrane"/>
    <property type="evidence" value="ECO:0007669"/>
    <property type="project" value="UniProtKB-SubCell"/>
</dbReference>
<sequence>MKKNRIFKTISGAALCTALLTGCSESWLEPKPLSFLTPENAYIDADGLLTSLAAAERSMRHEYFGNGSGYTCELIFSDLCISGTTDKAGPLQDMDRQLMPDANFNNAENSYLTSHNWDENWNQIKYTNVVLSRMKDTKFVNEAEKNKVLGTGYFQRCYRYWRLINQFGDVPFIDVEVTYPRYDFNTCDRWSILRRMKKELEFAYQWVPEQVDRGHTTKSACGVLLMKVYMSLGEFDNAIKVGNEIVAKHPLMVNRFTSTKNNHPNLMFDLHSVEAKSDPANTEGILYGVSEPNNASGTGSAKTEIMANCVPMWNNNVVKTPSGKTGFAVTPDSKDVTAGIVEDVNKTYGRGIARVRPTNYFQYTIWTEKEKNDLRGRYNHDSWRRMEDLIYNDPALKKANDPWYGKKAVKPVNMSCGDSIRCWFSWPHYKVYIPDPTAGSGQWKGGSSPIYLMRSAEVYLMLAECYYWKDNLSEAANMLNVVRNRAGADPLTAQNINIGEILNERARELYYEEHRHITLVRIAYTYALTGKPCEIFNGRTYKMENLCGPKGASNLKDAGYNFWFDWISQHNNFYNKGVKNRFAEYTMSVHHMLWPIPNKDIRANTNGHINQNNGYLGCENNVTPLQVPEEGQFMKD</sequence>
<organism evidence="8 9">
    <name type="scientific">Bacteroides stercorirosoris</name>
    <dbReference type="NCBI Taxonomy" id="871324"/>
    <lineage>
        <taxon>Bacteria</taxon>
        <taxon>Pseudomonadati</taxon>
        <taxon>Bacteroidota</taxon>
        <taxon>Bacteroidia</taxon>
        <taxon>Bacteroidales</taxon>
        <taxon>Bacteroidaceae</taxon>
        <taxon>Bacteroides</taxon>
    </lineage>
</organism>
<keyword evidence="5" id="KW-0998">Cell outer membrane</keyword>
<dbReference type="Pfam" id="PF14322">
    <property type="entry name" value="SusD-like_3"/>
    <property type="match status" value="1"/>
</dbReference>
<feature type="domain" description="SusD-like N-terminal" evidence="7">
    <location>
        <begin position="104"/>
        <end position="230"/>
    </location>
</feature>
<evidence type="ECO:0000256" key="4">
    <source>
        <dbReference type="ARBA" id="ARBA00023136"/>
    </source>
</evidence>
<reference evidence="9" key="1">
    <citation type="submission" date="2016-11" db="EMBL/GenBank/DDBJ databases">
        <authorList>
            <person name="Varghese N."/>
            <person name="Submissions S."/>
        </authorList>
    </citation>
    <scope>NUCLEOTIDE SEQUENCE [LARGE SCALE GENOMIC DNA]</scope>
    <source>
        <strain evidence="9">DSM 26884</strain>
    </source>
</reference>
<evidence type="ECO:0000256" key="5">
    <source>
        <dbReference type="ARBA" id="ARBA00023237"/>
    </source>
</evidence>
<dbReference type="PROSITE" id="PS51257">
    <property type="entry name" value="PROKAR_LIPOPROTEIN"/>
    <property type="match status" value="1"/>
</dbReference>
<protein>
    <submittedName>
        <fullName evidence="8">Starch-binding associating with outer membrane</fullName>
    </submittedName>
</protein>
<dbReference type="Gene3D" id="1.25.40.390">
    <property type="match status" value="1"/>
</dbReference>
<evidence type="ECO:0000259" key="6">
    <source>
        <dbReference type="Pfam" id="PF07980"/>
    </source>
</evidence>